<reference evidence="3" key="1">
    <citation type="submission" date="2018-06" db="EMBL/GenBank/DDBJ databases">
        <authorList>
            <consortium name="Pathogen Informatics"/>
        </authorList>
    </citation>
    <scope>NUCLEOTIDE SEQUENCE [LARGE SCALE GENOMIC DNA]</scope>
    <source>
        <strain evidence="3">NCTC10132</strain>
    </source>
</reference>
<dbReference type="SUPFAM" id="SSF52540">
    <property type="entry name" value="P-loop containing nucleoside triphosphate hydrolases"/>
    <property type="match status" value="1"/>
</dbReference>
<feature type="domain" description="Deoxynucleoside kinase" evidence="1">
    <location>
        <begin position="9"/>
        <end position="117"/>
    </location>
</feature>
<evidence type="ECO:0000313" key="2">
    <source>
        <dbReference type="EMBL" id="SYV97287.1"/>
    </source>
</evidence>
<sequence length="134" mass="16439">MFLDRFNIEHYIFAIVTLEKKQQKYLKAFDILFRHIIDTRDNPDLAIFLDANFEVIKERILSRGRKVEVDNFEINEPYFQRLHELYKELFVKLCTFYNIPYRIINTNFKKDYEVLEEAEQIINNFDFSQSKRLK</sequence>
<dbReference type="KEGG" id="medw:NCTC10132_00652"/>
<dbReference type="EMBL" id="LS991951">
    <property type="protein sequence ID" value="SYV97287.1"/>
    <property type="molecule type" value="Genomic_DNA"/>
</dbReference>
<name>A0A3B0PNA2_9BACT</name>
<evidence type="ECO:0000259" key="1">
    <source>
        <dbReference type="Pfam" id="PF01712"/>
    </source>
</evidence>
<keyword evidence="2" id="KW-0808">Transferase</keyword>
<dbReference type="GO" id="GO:0016301">
    <property type="term" value="F:kinase activity"/>
    <property type="evidence" value="ECO:0007669"/>
    <property type="project" value="UniProtKB-KW"/>
</dbReference>
<organism evidence="2 3">
    <name type="scientific">Mycoplasmopsis edwardii</name>
    <dbReference type="NCBI Taxonomy" id="53558"/>
    <lineage>
        <taxon>Bacteria</taxon>
        <taxon>Bacillati</taxon>
        <taxon>Mycoplasmatota</taxon>
        <taxon>Mycoplasmoidales</taxon>
        <taxon>Metamycoplasmataceae</taxon>
        <taxon>Mycoplasmopsis</taxon>
    </lineage>
</organism>
<proteinExistence type="predicted"/>
<dbReference type="AlphaFoldDB" id="A0A3B0PNA2"/>
<dbReference type="Gene3D" id="3.40.50.300">
    <property type="entry name" value="P-loop containing nucleotide triphosphate hydrolases"/>
    <property type="match status" value="1"/>
</dbReference>
<keyword evidence="2" id="KW-0418">Kinase</keyword>
<dbReference type="InterPro" id="IPR031314">
    <property type="entry name" value="DNK_dom"/>
</dbReference>
<evidence type="ECO:0000313" key="3">
    <source>
        <dbReference type="Proteomes" id="UP000257559"/>
    </source>
</evidence>
<protein>
    <submittedName>
        <fullName evidence="2">Deoxyguanosine kinase</fullName>
    </submittedName>
</protein>
<dbReference type="Proteomes" id="UP000257559">
    <property type="component" value="Chromosome"/>
</dbReference>
<keyword evidence="3" id="KW-1185">Reference proteome</keyword>
<dbReference type="Pfam" id="PF01712">
    <property type="entry name" value="dNK"/>
    <property type="match status" value="1"/>
</dbReference>
<gene>
    <name evidence="2" type="primary">MCYN0418_2</name>
    <name evidence="2" type="ORF">NCTC10132_00652</name>
</gene>
<dbReference type="InterPro" id="IPR027417">
    <property type="entry name" value="P-loop_NTPase"/>
</dbReference>
<accession>A0A3B0PNA2</accession>